<dbReference type="PANTHER" id="PTHR35043:SF7">
    <property type="entry name" value="TRANSCRIPTION FACTOR DOMAIN-CONTAINING PROTEIN"/>
    <property type="match status" value="1"/>
</dbReference>
<dbReference type="PANTHER" id="PTHR35043">
    <property type="entry name" value="TRANSCRIPTION FACTOR DOMAIN-CONTAINING PROTEIN"/>
    <property type="match status" value="1"/>
</dbReference>
<dbReference type="AlphaFoldDB" id="U4L3S1"/>
<dbReference type="STRING" id="1076935.U4L3S1"/>
<organism evidence="3 4">
    <name type="scientific">Pyronema omphalodes (strain CBS 100304)</name>
    <name type="common">Pyronema confluens</name>
    <dbReference type="NCBI Taxonomy" id="1076935"/>
    <lineage>
        <taxon>Eukaryota</taxon>
        <taxon>Fungi</taxon>
        <taxon>Dikarya</taxon>
        <taxon>Ascomycota</taxon>
        <taxon>Pezizomycotina</taxon>
        <taxon>Pezizomycetes</taxon>
        <taxon>Pezizales</taxon>
        <taxon>Pyronemataceae</taxon>
        <taxon>Pyronema</taxon>
    </lineage>
</organism>
<name>U4L3S1_PYROM</name>
<evidence type="ECO:0000256" key="1">
    <source>
        <dbReference type="SAM" id="MobiDB-lite"/>
    </source>
</evidence>
<evidence type="ECO:0000313" key="3">
    <source>
        <dbReference type="EMBL" id="CCX10696.1"/>
    </source>
</evidence>
<dbReference type="OrthoDB" id="3061561at2759"/>
<keyword evidence="2" id="KW-0812">Transmembrane</keyword>
<evidence type="ECO:0000256" key="2">
    <source>
        <dbReference type="SAM" id="Phobius"/>
    </source>
</evidence>
<protein>
    <submittedName>
        <fullName evidence="3">Uncharacterized protein</fullName>
    </submittedName>
</protein>
<feature type="transmembrane region" description="Helical" evidence="2">
    <location>
        <begin position="51"/>
        <end position="69"/>
    </location>
</feature>
<accession>U4L3S1</accession>
<evidence type="ECO:0000313" key="4">
    <source>
        <dbReference type="Proteomes" id="UP000018144"/>
    </source>
</evidence>
<dbReference type="Proteomes" id="UP000018144">
    <property type="component" value="Unassembled WGS sequence"/>
</dbReference>
<gene>
    <name evidence="3" type="ORF">PCON_10290</name>
</gene>
<sequence>MTPISQPYLPSLKRLPGAAAKTAGSLIYPRLFTYELSGINWADTPRERGTLTILFSCGAALGLCVWTGVHLNVDPGASGGYKRSTIETVSRFLGKSMWALIALFAPDIVLTVALHQFLVAYEYQRAVNKFAEKKNAQSGEGPVVPTETPAANVKRVSTMDSHSEPQKKKKSKWN</sequence>
<proteinExistence type="predicted"/>
<keyword evidence="2" id="KW-0472">Membrane</keyword>
<feature type="transmembrane region" description="Helical" evidence="2">
    <location>
        <begin position="97"/>
        <end position="121"/>
    </location>
</feature>
<reference evidence="3 4" key="1">
    <citation type="journal article" date="2013" name="PLoS Genet.">
        <title>The genome and development-dependent transcriptomes of Pyronema confluens: a window into fungal evolution.</title>
        <authorList>
            <person name="Traeger S."/>
            <person name="Altegoer F."/>
            <person name="Freitag M."/>
            <person name="Gabaldon T."/>
            <person name="Kempken F."/>
            <person name="Kumar A."/>
            <person name="Marcet-Houben M."/>
            <person name="Poggeler S."/>
            <person name="Stajich J.E."/>
            <person name="Nowrousian M."/>
        </authorList>
    </citation>
    <scope>NUCLEOTIDE SEQUENCE [LARGE SCALE GENOMIC DNA]</scope>
    <source>
        <strain evidence="4">CBS 100304</strain>
        <tissue evidence="3">Vegetative mycelium</tissue>
    </source>
</reference>
<dbReference type="EMBL" id="HF935555">
    <property type="protein sequence ID" value="CCX10696.1"/>
    <property type="molecule type" value="Genomic_DNA"/>
</dbReference>
<feature type="region of interest" description="Disordered" evidence="1">
    <location>
        <begin position="134"/>
        <end position="174"/>
    </location>
</feature>
<keyword evidence="4" id="KW-1185">Reference proteome</keyword>
<keyword evidence="2" id="KW-1133">Transmembrane helix</keyword>